<dbReference type="PANTHER" id="PTHR37469">
    <property type="entry name" value="CELLOBIONIC ACID PHOSPHORYLASE-RELATED"/>
    <property type="match status" value="1"/>
</dbReference>
<dbReference type="Gene3D" id="2.70.98.40">
    <property type="entry name" value="Glycoside hydrolase, family 65, N-terminal domain"/>
    <property type="match status" value="2"/>
</dbReference>
<evidence type="ECO:0000256" key="1">
    <source>
        <dbReference type="ARBA" id="ARBA00022676"/>
    </source>
</evidence>
<evidence type="ECO:0000259" key="4">
    <source>
        <dbReference type="Pfam" id="PF06165"/>
    </source>
</evidence>
<keyword evidence="3" id="KW-0175">Coiled coil</keyword>
<reference evidence="7" key="1">
    <citation type="submission" date="2020-10" db="EMBL/GenBank/DDBJ databases">
        <authorList>
            <person name="Gilroy R."/>
        </authorList>
    </citation>
    <scope>NUCLEOTIDE SEQUENCE</scope>
    <source>
        <strain evidence="7">ChiHile30-977</strain>
    </source>
</reference>
<dbReference type="InterPro" id="IPR037018">
    <property type="entry name" value="GH65_N"/>
</dbReference>
<dbReference type="GO" id="GO:0016757">
    <property type="term" value="F:glycosyltransferase activity"/>
    <property type="evidence" value="ECO:0007669"/>
    <property type="project" value="UniProtKB-KW"/>
</dbReference>
<dbReference type="Pfam" id="PF17167">
    <property type="entry name" value="Glyco_hydro_94"/>
    <property type="match status" value="1"/>
</dbReference>
<evidence type="ECO:0000259" key="5">
    <source>
        <dbReference type="Pfam" id="PF10091"/>
    </source>
</evidence>
<reference evidence="7" key="2">
    <citation type="journal article" date="2021" name="PeerJ">
        <title>Extensive microbial diversity within the chicken gut microbiome revealed by metagenomics and culture.</title>
        <authorList>
            <person name="Gilroy R."/>
            <person name="Ravi A."/>
            <person name="Getino M."/>
            <person name="Pursley I."/>
            <person name="Horton D.L."/>
            <person name="Alikhan N.F."/>
            <person name="Baker D."/>
            <person name="Gharbi K."/>
            <person name="Hall N."/>
            <person name="Watson M."/>
            <person name="Adriaenssens E.M."/>
            <person name="Foster-Nyarko E."/>
            <person name="Jarju S."/>
            <person name="Secka A."/>
            <person name="Antonio M."/>
            <person name="Oren A."/>
            <person name="Chaudhuri R.R."/>
            <person name="La Ragione R."/>
            <person name="Hildebrand F."/>
            <person name="Pallen M.J."/>
        </authorList>
    </citation>
    <scope>NUCLEOTIDE SEQUENCE</scope>
    <source>
        <strain evidence="7">ChiHile30-977</strain>
    </source>
</reference>
<accession>A0A9D0YZB5</accession>
<name>A0A9D0YZB5_9FIRM</name>
<feature type="domain" description="Glycoamylase-like" evidence="5">
    <location>
        <begin position="1083"/>
        <end position="1290"/>
    </location>
</feature>
<protein>
    <submittedName>
        <fullName evidence="7">Uncharacterized protein</fullName>
    </submittedName>
</protein>
<feature type="coiled-coil region" evidence="3">
    <location>
        <begin position="149"/>
        <end position="176"/>
    </location>
</feature>
<gene>
    <name evidence="7" type="ORF">IAA66_08310</name>
</gene>
<dbReference type="InterPro" id="IPR011013">
    <property type="entry name" value="Gal_mutarotase_sf_dom"/>
</dbReference>
<organism evidence="7 8">
    <name type="scientific">Candidatus Avichristensenella intestinipullorum</name>
    <dbReference type="NCBI Taxonomy" id="2840693"/>
    <lineage>
        <taxon>Bacteria</taxon>
        <taxon>Bacillati</taxon>
        <taxon>Bacillota</taxon>
        <taxon>Clostridia</taxon>
        <taxon>Candidatus Avichristensenella</taxon>
    </lineage>
</organism>
<dbReference type="Proteomes" id="UP000886819">
    <property type="component" value="Unassembled WGS sequence"/>
</dbReference>
<dbReference type="Gene3D" id="2.60.420.10">
    <property type="entry name" value="Maltose phosphorylase, domain 3"/>
    <property type="match status" value="1"/>
</dbReference>
<keyword evidence="1" id="KW-0328">Glycosyltransferase</keyword>
<dbReference type="Gene3D" id="1.50.10.10">
    <property type="match status" value="1"/>
</dbReference>
<dbReference type="SUPFAM" id="SSF48208">
    <property type="entry name" value="Six-hairpin glycosidases"/>
    <property type="match status" value="1"/>
</dbReference>
<dbReference type="GO" id="GO:0005975">
    <property type="term" value="P:carbohydrate metabolic process"/>
    <property type="evidence" value="ECO:0007669"/>
    <property type="project" value="InterPro"/>
</dbReference>
<proteinExistence type="predicted"/>
<keyword evidence="2" id="KW-0808">Transferase</keyword>
<dbReference type="InterPro" id="IPR012341">
    <property type="entry name" value="6hp_glycosidase-like_sf"/>
</dbReference>
<dbReference type="GO" id="GO:0030246">
    <property type="term" value="F:carbohydrate binding"/>
    <property type="evidence" value="ECO:0007669"/>
    <property type="project" value="InterPro"/>
</dbReference>
<sequence length="2542" mass="278243">MSEKESISRDAPLQDAALENHLRAVSADFRPTGRARLDPLAGARRRLTRALDFLRARAEQQTLTPAARWLVDNARMLEETMTTLRGELRGAPALPARRGVPCVARFAAAWLSHTDGRADEESLRRAARAWQAARLLDEKELRLLPAAVRRALLLLLSSLAAQCERAERERALAETADDIAAGRRSAAYWERLAFLWQEREDARLLKKLDGCLARMGVTAAELADREHERQARACLWTANAIQSLRALSAADLRPTLEALSAVDAALRRDPAGVYPRMDAESRAMYRERAARLAERFGVAEAVVANRALECAQNRAHGDTPALSGHVGYYLMDAGAPALHRTLGSAPLSLRAARWLGAHAATLYVLGTMLGSLAATVLLWALGVRSWTVAPALLVAGEGFRQLSALCIHRLSPPRRMPRLAPDQVEGEVLVVVPALLSDRETALDMARRLSVLRLANPESRLSYMLLGDFQDGPAAVEPEDGGVTEAALSAVRALNEVWNGGFYYLHRQRAWNERAERYMGRERKRGALESLNRALLDGVFPDELAAASDAPETLRGRFATVITLDADTSLPPGSALELAGMLQHPLNRPMTAQGRRRGCAVIQPRMEVCAGTVRTRIASLWGGDGGFDPYVTAFSDVYQNLCGEGSFAGKGVYDVAAFVAGTAGKIRENTVLSHDLLEGALCGASLACDISLYDSQPASLRGWMRRQHRWTRGDWQLLPWLLPFVRGENGWMRNPLSLLNQFKIYDNLRRSLVPAAAVLLIIAGMWRGEGMAVLGGLLLPHVRALLPPSPQSLRAAAARVLLWPYEAVCLLDAAARTLWRVLVSRRRLLEWVPSAQAERQGSGRSAARFWPNWAAAGLLLAACLPSPVRLAFGAPLAALWSMAPLTARRLDGDVERERPLSERQRQMLLDVARKTLCFFTRTVTEATHHLPPDNLQLEPARGIAPRTSPTNIGMYLLACVSAMELGLWDADTAGRRIEKTVDTMESMATWNGHLFNWYDVRTLRPLNQRYVSSVDSGNLCACLLLCAQALRGRLSQMDANLLSLPARLDALAAAMDFGALYDGTRDLFYIGVNAQTGQTGDAHYDLLASESRLLSFLAVMRREVPVRHWRRLGRAMTRTRRGAALLSWSGTLFEYLLPSLFLKSPRGTLLGETCRQAAREQVGAFGGGPWGVSESGYYAFDPQLNYQYKAFGLPRLALRTARAERVIAPYAAALALGELPREAAENLEQMIEMGWCGELGFYEAADFCRRRLPEGCAYRLVKSHMAHHQGMILASICNQLTGGALTRHFHSLPQAEAYALLLQERRPTAAMLRACARPRRREAPAPSCVETVRRPDRTLFPAEAQVLGGGGTTMVLDARGNGYVSHNGVMLTRWRPDPLYEGGPQVYLRRAGGTVFSLNRTGEVRFERGRTVFSRDGDGLAAELTCFVSPLDGAAVQLVSLRASPDAAVELEICSFLEAGLASQAAEEAHPAFSALFVQTRRLDAHAALAARRPQKPGERWPLLLHAAGTDARAGAIRLETARGAFLGRGERLDNPAALGTPCPEGDGETGAVLDACMSLRLPLRVEAGATARVWFVTAAVEEEEKARSLSAQYMARDTVLRALELSRMQEEVTARYLSLDENARLTAQRMASWLLWPLCAQAPCLAGRQALWRLGMSGDVPVVLAEVSDMSHLPLARLLVRCHAYLRALGLWSDLALLVACREGYAQPLRDALRELLCAGPSRDWIDKSAGVYLLDAQALDAAAADALRGHAALRVAGGAGTLGAQLAKQRRKLPELGENWPQKARGWPQRAEAHGGLALDNGYGGLRADGGYVIYRLPPQPWCNVLANERFGTVLTERASGFTFAGNSRLGRLTAFASDPVRDMRGEFLWLRDEETGEVASPFAQALCTHAAGYSRFQTEALGLRVEVWVFVDTELPVKCTLLRMENRSDAPRRVSVTAAVRWLLGGALRDMGQVRCHAEDGVAWAQSPLLAEKAFLTMACADGQATAGCDGASFCLGGGMARRALDDAGREIPYGVVRQAREIGPGCREAACVLLGVGDANGIRAAFLDGGAQTRLSQARAMWAQRLSALSVRLPDAAMGVLLGVWFPYQTLSSRIRARAGFYQAGGAIGFRDQLQDMLALLWTNPERVRAHLLEAAAHQFEAGDVQHWWHPPYLGVRTRITDDRLFLPYVTAAYLRATQDMSVLEESVPYLQDAPIPDGQEDFYGEATPSAVRESLHEHCLRAVRSVRLGEHGLPLMGAGDWNDGMNAVGREGRGESVFLGFFLSAVLRDYAPFCPQEEAQALLRQRERLMDALETHAWDGAWYLRAWFDDGTPLGTAGAKECEIDGLSQAWAVLAGAKRAEQALDSALARLVDTDAGIVRLLHPPFDGATEPGYIRGYPPGIRENGGQYTHAAAWLVAACAKLGRMETAWSLFQMLLPTAHASTPEAVMRYRVEPYVVAADVAGGEHAGRGGWTWYTGSAALLWSVGMECLLGFEKRGSRVRLRPSAPADWPGYALEYRHGQSVYVLRAVRGAAENDGWVELVDDGMRHEAVYPLKR</sequence>
<comment type="caution">
    <text evidence="7">The sequence shown here is derived from an EMBL/GenBank/DDBJ whole genome shotgun (WGS) entry which is preliminary data.</text>
</comment>
<dbReference type="InterPro" id="IPR052047">
    <property type="entry name" value="GH94_Enzymes"/>
</dbReference>
<dbReference type="Gene3D" id="1.50.10.140">
    <property type="match status" value="1"/>
</dbReference>
<dbReference type="InterPro" id="IPR033432">
    <property type="entry name" value="GH94_catalytic"/>
</dbReference>
<feature type="domain" description="Glycosyl hydrolase 94 supersandwich" evidence="4">
    <location>
        <begin position="1820"/>
        <end position="1954"/>
    </location>
</feature>
<dbReference type="PANTHER" id="PTHR37469:SF2">
    <property type="entry name" value="CELLOBIONIC ACID PHOSPHORYLASE"/>
    <property type="match status" value="1"/>
</dbReference>
<dbReference type="Pfam" id="PF06165">
    <property type="entry name" value="GH94_b-supersand"/>
    <property type="match status" value="2"/>
</dbReference>
<evidence type="ECO:0000313" key="7">
    <source>
        <dbReference type="EMBL" id="HIQ63568.1"/>
    </source>
</evidence>
<evidence type="ECO:0000259" key="6">
    <source>
        <dbReference type="Pfam" id="PF17167"/>
    </source>
</evidence>
<evidence type="ECO:0000256" key="2">
    <source>
        <dbReference type="ARBA" id="ARBA00022679"/>
    </source>
</evidence>
<dbReference type="InterPro" id="IPR019282">
    <property type="entry name" value="Glycoamylase-like_cons_dom"/>
</dbReference>
<feature type="domain" description="Glycosyl hydrolase 94 catalytic" evidence="6">
    <location>
        <begin position="2066"/>
        <end position="2478"/>
    </location>
</feature>
<dbReference type="InterPro" id="IPR010383">
    <property type="entry name" value="Glyco_hydrolase_94_b-supersand"/>
</dbReference>
<dbReference type="SUPFAM" id="SSF74650">
    <property type="entry name" value="Galactose mutarotase-like"/>
    <property type="match status" value="2"/>
</dbReference>
<evidence type="ECO:0000256" key="3">
    <source>
        <dbReference type="SAM" id="Coils"/>
    </source>
</evidence>
<dbReference type="SMART" id="SM01068">
    <property type="entry name" value="CBM_X"/>
    <property type="match status" value="2"/>
</dbReference>
<evidence type="ECO:0000313" key="8">
    <source>
        <dbReference type="Proteomes" id="UP000886819"/>
    </source>
</evidence>
<dbReference type="Pfam" id="PF10091">
    <property type="entry name" value="Glycoamylase"/>
    <property type="match status" value="1"/>
</dbReference>
<dbReference type="EMBL" id="DVFI01000113">
    <property type="protein sequence ID" value="HIQ63568.1"/>
    <property type="molecule type" value="Genomic_DNA"/>
</dbReference>
<dbReference type="InterPro" id="IPR008928">
    <property type="entry name" value="6-hairpin_glycosidase_sf"/>
</dbReference>
<feature type="domain" description="Glycosyl hydrolase 94 supersandwich" evidence="4">
    <location>
        <begin position="1343"/>
        <end position="1595"/>
    </location>
</feature>